<organism evidence="2">
    <name type="scientific">Tanacetum cinerariifolium</name>
    <name type="common">Dalmatian daisy</name>
    <name type="synonym">Chrysanthemum cinerariifolium</name>
    <dbReference type="NCBI Taxonomy" id="118510"/>
    <lineage>
        <taxon>Eukaryota</taxon>
        <taxon>Viridiplantae</taxon>
        <taxon>Streptophyta</taxon>
        <taxon>Embryophyta</taxon>
        <taxon>Tracheophyta</taxon>
        <taxon>Spermatophyta</taxon>
        <taxon>Magnoliopsida</taxon>
        <taxon>eudicotyledons</taxon>
        <taxon>Gunneridae</taxon>
        <taxon>Pentapetalae</taxon>
        <taxon>asterids</taxon>
        <taxon>campanulids</taxon>
        <taxon>Asterales</taxon>
        <taxon>Asteraceae</taxon>
        <taxon>Asteroideae</taxon>
        <taxon>Anthemideae</taxon>
        <taxon>Anthemidinae</taxon>
        <taxon>Tanacetum</taxon>
    </lineage>
</organism>
<feature type="non-terminal residue" evidence="2">
    <location>
        <position position="100"/>
    </location>
</feature>
<evidence type="ECO:0000256" key="1">
    <source>
        <dbReference type="SAM" id="MobiDB-lite"/>
    </source>
</evidence>
<reference evidence="2" key="1">
    <citation type="journal article" date="2019" name="Sci. Rep.">
        <title>Draft genome of Tanacetum cinerariifolium, the natural source of mosquito coil.</title>
        <authorList>
            <person name="Yamashiro T."/>
            <person name="Shiraishi A."/>
            <person name="Satake H."/>
            <person name="Nakayama K."/>
        </authorList>
    </citation>
    <scope>NUCLEOTIDE SEQUENCE</scope>
</reference>
<proteinExistence type="predicted"/>
<dbReference type="AlphaFoldDB" id="A0A699UAJ0"/>
<feature type="region of interest" description="Disordered" evidence="1">
    <location>
        <begin position="1"/>
        <end position="66"/>
    </location>
</feature>
<feature type="non-terminal residue" evidence="2">
    <location>
        <position position="1"/>
    </location>
</feature>
<protein>
    <submittedName>
        <fullName evidence="2">Uncharacterized protein</fullName>
    </submittedName>
</protein>
<accession>A0A699UAJ0</accession>
<feature type="compositionally biased region" description="Acidic residues" evidence="1">
    <location>
        <begin position="19"/>
        <end position="29"/>
    </location>
</feature>
<sequence>HAFDEEGEEFIHPSSSTHDEEETRDEECFDPIPKTLENTDDEGNGEENIGMNVGREEGQDEEDEEDKLYRDVNINLGRGVQMADVHTPQEFEDYHVTLTP</sequence>
<dbReference type="EMBL" id="BKCJ011320399">
    <property type="protein sequence ID" value="GFD20205.1"/>
    <property type="molecule type" value="Genomic_DNA"/>
</dbReference>
<evidence type="ECO:0000313" key="2">
    <source>
        <dbReference type="EMBL" id="GFD20205.1"/>
    </source>
</evidence>
<comment type="caution">
    <text evidence="2">The sequence shown here is derived from an EMBL/GenBank/DDBJ whole genome shotgun (WGS) entry which is preliminary data.</text>
</comment>
<name>A0A699UAJ0_TANCI</name>
<gene>
    <name evidence="2" type="ORF">Tci_892174</name>
</gene>